<keyword evidence="4 10" id="KW-0812">Transmembrane</keyword>
<comment type="similarity">
    <text evidence="2">Belongs to the ABC transporter superfamily. ABCC family. Conjugate transporter (TC 3.A.1.208) subfamily.</text>
</comment>
<dbReference type="GO" id="GO:0005524">
    <property type="term" value="F:ATP binding"/>
    <property type="evidence" value="ECO:0007669"/>
    <property type="project" value="UniProtKB-KW"/>
</dbReference>
<keyword evidence="5" id="KW-0547">Nucleotide-binding</keyword>
<evidence type="ECO:0000256" key="1">
    <source>
        <dbReference type="ARBA" id="ARBA00004141"/>
    </source>
</evidence>
<dbReference type="FunFam" id="1.20.1560.10:FF:000010">
    <property type="entry name" value="Multidrug resistance-associated ABC transporter"/>
    <property type="match status" value="1"/>
</dbReference>
<dbReference type="CDD" id="cd03244">
    <property type="entry name" value="ABCC_MRP_domain2"/>
    <property type="match status" value="1"/>
</dbReference>
<keyword evidence="7 10" id="KW-1133">Transmembrane helix</keyword>
<dbReference type="SUPFAM" id="SSF90123">
    <property type="entry name" value="ABC transporter transmembrane region"/>
    <property type="match status" value="2"/>
</dbReference>
<dbReference type="PROSITE" id="PS50893">
    <property type="entry name" value="ABC_TRANSPORTER_2"/>
    <property type="match status" value="2"/>
</dbReference>
<feature type="region of interest" description="Disordered" evidence="9">
    <location>
        <begin position="137"/>
        <end position="196"/>
    </location>
</feature>
<keyword evidence="8 10" id="KW-0472">Membrane</keyword>
<dbReference type="PANTHER" id="PTHR24223:SF456">
    <property type="entry name" value="MULTIDRUG RESISTANCE-ASSOCIATED PROTEIN LETHAL(2)03659"/>
    <property type="match status" value="1"/>
</dbReference>
<feature type="domain" description="ABC transporter" evidence="11">
    <location>
        <begin position="1212"/>
        <end position="1452"/>
    </location>
</feature>
<proteinExistence type="inferred from homology"/>
<comment type="caution">
    <text evidence="13">The sequence shown here is derived from an EMBL/GenBank/DDBJ whole genome shotgun (WGS) entry which is preliminary data.</text>
</comment>
<dbReference type="CDD" id="cd18606">
    <property type="entry name" value="ABC_6TM_YOR1_D2_like"/>
    <property type="match status" value="1"/>
</dbReference>
<dbReference type="GO" id="GO:0016020">
    <property type="term" value="C:membrane"/>
    <property type="evidence" value="ECO:0007669"/>
    <property type="project" value="UniProtKB-SubCell"/>
</dbReference>
<feature type="domain" description="ABC transmembrane type-1" evidence="12">
    <location>
        <begin position="882"/>
        <end position="1176"/>
    </location>
</feature>
<dbReference type="GO" id="GO:0140359">
    <property type="term" value="F:ABC-type transporter activity"/>
    <property type="evidence" value="ECO:0007669"/>
    <property type="project" value="InterPro"/>
</dbReference>
<dbReference type="InterPro" id="IPR003439">
    <property type="entry name" value="ABC_transporter-like_ATP-bd"/>
</dbReference>
<feature type="transmembrane region" description="Helical" evidence="10">
    <location>
        <begin position="920"/>
        <end position="944"/>
    </location>
</feature>
<feature type="transmembrane region" description="Helical" evidence="10">
    <location>
        <begin position="1034"/>
        <end position="1053"/>
    </location>
</feature>
<evidence type="ECO:0000256" key="4">
    <source>
        <dbReference type="ARBA" id="ARBA00022692"/>
    </source>
</evidence>
<evidence type="ECO:0000256" key="9">
    <source>
        <dbReference type="SAM" id="MobiDB-lite"/>
    </source>
</evidence>
<feature type="transmembrane region" description="Helical" evidence="10">
    <location>
        <begin position="1121"/>
        <end position="1141"/>
    </location>
</feature>
<dbReference type="GO" id="GO:0016887">
    <property type="term" value="F:ATP hydrolysis activity"/>
    <property type="evidence" value="ECO:0007669"/>
    <property type="project" value="InterPro"/>
</dbReference>
<evidence type="ECO:0000313" key="14">
    <source>
        <dbReference type="Proteomes" id="UP001050691"/>
    </source>
</evidence>
<dbReference type="Gene3D" id="3.40.50.300">
    <property type="entry name" value="P-loop containing nucleotide triphosphate hydrolases"/>
    <property type="match status" value="2"/>
</dbReference>
<feature type="compositionally biased region" description="Basic and acidic residues" evidence="9">
    <location>
        <begin position="137"/>
        <end position="177"/>
    </location>
</feature>
<keyword evidence="6" id="KW-0067">ATP-binding</keyword>
<feature type="domain" description="ABC transporter" evidence="11">
    <location>
        <begin position="584"/>
        <end position="807"/>
    </location>
</feature>
<organism evidence="13 14">
    <name type="scientific">Clathrus columnatus</name>
    <dbReference type="NCBI Taxonomy" id="1419009"/>
    <lineage>
        <taxon>Eukaryota</taxon>
        <taxon>Fungi</taxon>
        <taxon>Dikarya</taxon>
        <taxon>Basidiomycota</taxon>
        <taxon>Agaricomycotina</taxon>
        <taxon>Agaricomycetes</taxon>
        <taxon>Phallomycetidae</taxon>
        <taxon>Phallales</taxon>
        <taxon>Clathraceae</taxon>
        <taxon>Clathrus</taxon>
    </lineage>
</organism>
<feature type="domain" description="ABC transmembrane type-1" evidence="12">
    <location>
        <begin position="219"/>
        <end position="480"/>
    </location>
</feature>
<evidence type="ECO:0000313" key="13">
    <source>
        <dbReference type="EMBL" id="GJJ12857.1"/>
    </source>
</evidence>
<dbReference type="CDD" id="cd03250">
    <property type="entry name" value="ABCC_MRP_domain1"/>
    <property type="match status" value="1"/>
</dbReference>
<evidence type="ECO:0000256" key="6">
    <source>
        <dbReference type="ARBA" id="ARBA00022840"/>
    </source>
</evidence>
<feature type="transmembrane region" description="Helical" evidence="10">
    <location>
        <begin position="454"/>
        <end position="476"/>
    </location>
</feature>
<feature type="compositionally biased region" description="Basic and acidic residues" evidence="9">
    <location>
        <begin position="559"/>
        <end position="595"/>
    </location>
</feature>
<dbReference type="InterPro" id="IPR003593">
    <property type="entry name" value="AAA+_ATPase"/>
</dbReference>
<feature type="region of interest" description="Disordered" evidence="9">
    <location>
        <begin position="544"/>
        <end position="595"/>
    </location>
</feature>
<dbReference type="SMART" id="SM00382">
    <property type="entry name" value="AAA"/>
    <property type="match status" value="2"/>
</dbReference>
<dbReference type="SUPFAM" id="SSF52540">
    <property type="entry name" value="P-loop containing nucleoside triphosphate hydrolases"/>
    <property type="match status" value="2"/>
</dbReference>
<dbReference type="Pfam" id="PF00005">
    <property type="entry name" value="ABC_tran"/>
    <property type="match status" value="2"/>
</dbReference>
<evidence type="ECO:0000256" key="3">
    <source>
        <dbReference type="ARBA" id="ARBA00022448"/>
    </source>
</evidence>
<dbReference type="PROSITE" id="PS00211">
    <property type="entry name" value="ABC_TRANSPORTER_1"/>
    <property type="match status" value="2"/>
</dbReference>
<protein>
    <recommendedName>
        <fullName evidence="15">Multidrug resistance-associated ABC transporter</fullName>
    </recommendedName>
</protein>
<dbReference type="InterPro" id="IPR036640">
    <property type="entry name" value="ABC1_TM_sf"/>
</dbReference>
<dbReference type="Gene3D" id="1.20.1560.10">
    <property type="entry name" value="ABC transporter type 1, transmembrane domain"/>
    <property type="match status" value="2"/>
</dbReference>
<dbReference type="FunFam" id="3.40.50.300:FF:000565">
    <property type="entry name" value="ABC bile acid transporter"/>
    <property type="match status" value="1"/>
</dbReference>
<evidence type="ECO:0000259" key="11">
    <source>
        <dbReference type="PROSITE" id="PS50893"/>
    </source>
</evidence>
<dbReference type="InterPro" id="IPR011527">
    <property type="entry name" value="ABC1_TM_dom"/>
</dbReference>
<dbReference type="FunFam" id="3.40.50.300:FF:000997">
    <property type="entry name" value="Multidrug resistance-associated protein 1"/>
    <property type="match status" value="1"/>
</dbReference>
<feature type="transmembrane region" description="Helical" evidence="10">
    <location>
        <begin position="1007"/>
        <end position="1028"/>
    </location>
</feature>
<evidence type="ECO:0008006" key="15">
    <source>
        <dbReference type="Google" id="ProtNLM"/>
    </source>
</evidence>
<dbReference type="PROSITE" id="PS50929">
    <property type="entry name" value="ABC_TM1F"/>
    <property type="match status" value="2"/>
</dbReference>
<dbReference type="InterPro" id="IPR050173">
    <property type="entry name" value="ABC_transporter_C-like"/>
</dbReference>
<dbReference type="CDD" id="cd18597">
    <property type="entry name" value="ABC_6TM_YOR1_D1_like"/>
    <property type="match status" value="1"/>
</dbReference>
<dbReference type="InterPro" id="IPR027417">
    <property type="entry name" value="P-loop_NTPase"/>
</dbReference>
<evidence type="ECO:0000256" key="5">
    <source>
        <dbReference type="ARBA" id="ARBA00022741"/>
    </source>
</evidence>
<evidence type="ECO:0000259" key="12">
    <source>
        <dbReference type="PROSITE" id="PS50929"/>
    </source>
</evidence>
<dbReference type="PANTHER" id="PTHR24223">
    <property type="entry name" value="ATP-BINDING CASSETTE SUB-FAMILY C"/>
    <property type="match status" value="1"/>
</dbReference>
<dbReference type="InterPro" id="IPR017871">
    <property type="entry name" value="ABC_transporter-like_CS"/>
</dbReference>
<name>A0AAV5AE00_9AGAM</name>
<dbReference type="Pfam" id="PF00664">
    <property type="entry name" value="ABC_membrane"/>
    <property type="match status" value="3"/>
</dbReference>
<evidence type="ECO:0000256" key="2">
    <source>
        <dbReference type="ARBA" id="ARBA00009726"/>
    </source>
</evidence>
<dbReference type="EMBL" id="BPWL01000008">
    <property type="protein sequence ID" value="GJJ12857.1"/>
    <property type="molecule type" value="Genomic_DNA"/>
</dbReference>
<accession>A0AAV5AE00</accession>
<feature type="transmembrane region" description="Helical" evidence="10">
    <location>
        <begin position="364"/>
        <end position="390"/>
    </location>
</feature>
<reference evidence="13" key="1">
    <citation type="submission" date="2021-10" db="EMBL/GenBank/DDBJ databases">
        <title>De novo Genome Assembly of Clathrus columnatus (Basidiomycota, Fungi) Using Illumina and Nanopore Sequence Data.</title>
        <authorList>
            <person name="Ogiso-Tanaka E."/>
            <person name="Itagaki H."/>
            <person name="Hosoya T."/>
            <person name="Hosaka K."/>
        </authorList>
    </citation>
    <scope>NUCLEOTIDE SEQUENCE</scope>
    <source>
        <strain evidence="13">MO-923</strain>
    </source>
</reference>
<evidence type="ECO:0000256" key="7">
    <source>
        <dbReference type="ARBA" id="ARBA00022989"/>
    </source>
</evidence>
<gene>
    <name evidence="13" type="ORF">Clacol_007102</name>
</gene>
<keyword evidence="14" id="KW-1185">Reference proteome</keyword>
<evidence type="ECO:0000256" key="8">
    <source>
        <dbReference type="ARBA" id="ARBA00023136"/>
    </source>
</evidence>
<sequence>MPGDLQAEETRHKRLAEFIGFLLAIGSWCDIQYSRPSPSLSPDTMHLVPSFIRKLWHPDPAPPGFSENGKVVIPEETASIPSRIIFSWISPLLAVGFSRPLEMEDLWSLQRERLSDSMADRLGEQFYSRCPEHMRPLKWKSTDEGSNEEKLGEPKEDMEADTRSASDESGEIKTDKKSKSKPKAKSKSSNPKPPKSDKDINFRHIFFSALHSTLLWRWWLAGLFKLIGDTLQTTSPLISKALLTWLSDSFAFHNVSAAERASLVASGQITQPRGIGYGIGLAVALFAMQGHLATNQYTILTMTNGMTIRAGVISLIFRKSLRLSGRARMKHSSGQITTLISTDATRLDLASAQVHNLWVNPIQIAIGIGLLIGNLGVSALVGLGVLLIGFPLQSIFVRMMFVQRKKGVKITDQRMRVTTEVLQGIRLIKLYAWEMFYANRIGDLRQRELRTIRIAALARSALISSATAVPIIASILSFIIRLPLVFIPFVFSACADAYVALGRIGEFLTAEELAEAYMIEPNMEEGGTKFGVKVEGDFTWESASAAPNKNAGKSKGGGKSKDKTKESKKSKEKKGAGTDVKEKSNDDKTTTTEKDQPFKLTNLNLRIPRGSFVAIVGRVGSGKSSLLQAMIGEMRKVSGQVTFSSPVSYVPQTPWIMNETLRENILFGKPDDDDEKFDAIVRACSLVQDLKMLPQGDRTEIGEKGINLSGGQKARVSLARAAYSDTDVVLLDDPLSAVDAHVGKAILEQCLLNGPLAGRTRILVTHALHVLKHVDYVYVMDNGVIKEQGTYQDLIANGETFSKLIEEYGTQEEEDSENLDVNVVESKTTEFLTDTPKIKTEASDPKTKVALMQQEERNTGQVEGAIYLKYIKAAGGLSWVPFLVFLLTVTQVASVGNNLFLGFWTSESIPGFRQGDYMAVYAALGVAQGLGSFLTSFAFSLLSLRAGFHLFRMALKGVIRSPISFFDTTPIGKEALERYVSLVRLTVSQGRMLSRLSKDQDTMDTQLVSALYQLLSTFASVLGTIALVFYTFPLLGIIFAPLSILYWGFSAFYRRSSIEAKRLDSVLRSALYASYSETLTGLSTVRAYQEQARFIKTSEHALDVENRAYYMTIAIQRWLGVRLDLLGNILIFGIGLFAVGFRNSVNPSKTGVVLTYSLSITQVLSSMVTLFASAEQSMNSVERVAVYGELEPEGETETKNDPPPSWPSQGAVSFQNVQLAYRPGLPLVLKDVSFDIRPGEKVGIVGRTGAGKSSLLQALLRIVELHQGSIIIDGVNCREIGLDVLRRRLAVIPQDSVLFLGALRDNLDPERSRTDAELMSALRRAWLLPQIGSSDPAAEAKFSLDASVGDEGSNFSAGERQLLALCRALVKNSKIIILDEATSNVDVETDSKLQATIQREFSSSTLLCVAHRLNTIVYYDRVLVMDAGQVAEFDTPLNLYDREDSIFRSLCEEANLSRQDILRIRATVARPEEEKEKEL</sequence>
<keyword evidence="3" id="KW-0813">Transport</keyword>
<dbReference type="Proteomes" id="UP001050691">
    <property type="component" value="Unassembled WGS sequence"/>
</dbReference>
<feature type="compositionally biased region" description="Low complexity" evidence="9">
    <location>
        <begin position="544"/>
        <end position="553"/>
    </location>
</feature>
<evidence type="ECO:0000256" key="10">
    <source>
        <dbReference type="SAM" id="Phobius"/>
    </source>
</evidence>
<comment type="subcellular location">
    <subcellularLocation>
        <location evidence="1">Membrane</location>
        <topology evidence="1">Multi-pass membrane protein</topology>
    </subcellularLocation>
</comment>